<evidence type="ECO:0000256" key="1">
    <source>
        <dbReference type="SAM" id="MobiDB-lite"/>
    </source>
</evidence>
<dbReference type="EMBL" id="JACGCI010000002">
    <property type="protein sequence ID" value="KAF6765497.1"/>
    <property type="molecule type" value="Genomic_DNA"/>
</dbReference>
<sequence length="1607" mass="179481">MFSGELSALTSLTESRGSSTHPSRQNSGSPYGQRSSSGSLPRPGNGSSGGSLPPQGVTTSPSFAHPNPNQTLLQNVQSPLSYSSLHQSNSHTPSFAGNPDMLHPMMNVPNPRLPSSQSHHVMNIPHPRPSSAQSPLRPSSAQSHHSMNIAYSRPSSAQSHHTPLQPPPRNQSPASSISSHYSPSHSYQSAHQSAHSGPVFPTLDRPASRNDGLPTPPWQGRGSESFRERGQEEIEEINGLYSSNGDGHYAENVFPQAPIIPIGQQAPTTVDGVTTNWNQPILNPASWLHQARHTAAYGVPTYSTWSPPNTNPGSQYRQQTPANYQQDVPVNYARHVQGVPLTTNAQYQYPPQNIANAPQDTPTSTPDKTPVKEEEPVDPLDDILLRISQLKTLPTTTSNQRTDKQALAYNALLQHLAGRDSSALNTLSAQQASRSHSPPRSRSPESYKQKAKCVDAEEFDGSPDSLESWINQLSLMWLSDPRKWKNHNDRIMFALSKMRKGTAKQWMDIKLPGMEAGTIGWESWREFLDDVRLSFPAEDREFKAMAAIKSMKMDGRKPVQDFFIKWESEAVHTGLNGNGLLVFLQEAITKDLRDGMSNRYGLTNLKTYQAFKSAAISVDKEQRLENLITAVQIPFVLVFFSVDDFRWWWEDSSRTPSTTAVVKKLRVSSEVRTLIEHEIKTLGVHYHHFRGNQADQDTATQLIGELNLHIPKVATYERDARSKLAILDSDHNTIKSSDSKLDIEFQRYRRLYQCQSGTDNQLGRHASKTRHIPWENVGCGFWARLTTTQLKVGTEEEQSEVLITVDEIFGNLVHSGACLDQIEMVRNPPIPIHPDLRTLLMDLLRSKIPLPVVKEKAREYALKRWGNRPGDGSYRFRLRDHDTSSVYRTLGAEIGIMVHTQAQDNLDAWLRPGGKPPDAALTAACLHYSPEVPESDQRFMVILSTPLQRAMAWRYGHKKQLLMDLTFGFSSARALLVILMVIDENNKGIPVAQMIFTARRDAKAVHADYNQALLDEILRIFKSKMGRNEAGEEFTVAVASTDNDTRERYALLQNFPDVLLLLCMFHILQCWRNQLNRSLVGIPKGPERQAVRSRIWRLLRKLIRDTSDYSTATTLYNAEVAHFKALGQRGSSAVEKKQSKAGLHFLNYLYTYLKLKDYHRSWSPAGIELAAERMDIPKNQVARTTNHLESFNGRLKNKFFRGYEHSGRLPRIDLWVLILVTRVLPQFFEEWLDRRHQLAYYGVMRYGLSSPESDTVNLPTDDNTDPLLQPAPTTFKTVQDVEKASKTFLDRAFGPAFVVRSNAYSKTYDEEHKEAVFDFLATEVDQSDYGDDDNENCTGPEDVVTGGPAYLGTPAYVAGDLNDAIDAPTFDRLIPSQDCVEPSSTPFQTQSPSFPASPVFSDFGTQPRNPQVEDESSGDLSIQTDYDWEQYSVASLGDVAPDTPDILDDLSFLKGLDIGSPPTVIPPPLPASHSNLKVSAMMELQRAEDVWLQAIKTALESGLTQADIKNLLSPSMVQRLLHCDLLDDDPVNSSFEIPNSIDAPPIHPVAMPVDSDAMPVDAIPAPAPTDHQFQPDLVRPAAQAPIGGRPAFSPQKKRRRYQSHGVR</sequence>
<feature type="region of interest" description="Disordered" evidence="1">
    <location>
        <begin position="424"/>
        <end position="451"/>
    </location>
</feature>
<gene>
    <name evidence="2" type="ORF">DFP72DRAFT_1058080</name>
</gene>
<feature type="compositionally biased region" description="Basic and acidic residues" evidence="1">
    <location>
        <begin position="442"/>
        <end position="451"/>
    </location>
</feature>
<evidence type="ECO:0000313" key="2">
    <source>
        <dbReference type="EMBL" id="KAF6765497.1"/>
    </source>
</evidence>
<keyword evidence="3" id="KW-1185">Reference proteome</keyword>
<feature type="compositionally biased region" description="Basic residues" evidence="1">
    <location>
        <begin position="1595"/>
        <end position="1607"/>
    </location>
</feature>
<feature type="region of interest" description="Disordered" evidence="1">
    <location>
        <begin position="347"/>
        <end position="380"/>
    </location>
</feature>
<dbReference type="Proteomes" id="UP000521943">
    <property type="component" value="Unassembled WGS sequence"/>
</dbReference>
<feature type="compositionally biased region" description="Polar residues" evidence="1">
    <location>
        <begin position="347"/>
        <end position="367"/>
    </location>
</feature>
<feature type="compositionally biased region" description="Polar residues" evidence="1">
    <location>
        <begin position="153"/>
        <end position="162"/>
    </location>
</feature>
<proteinExistence type="predicted"/>
<accession>A0A8H6MHJ7</accession>
<dbReference type="OrthoDB" id="2422225at2759"/>
<evidence type="ECO:0000313" key="3">
    <source>
        <dbReference type="Proteomes" id="UP000521943"/>
    </source>
</evidence>
<feature type="compositionally biased region" description="Polar residues" evidence="1">
    <location>
        <begin position="130"/>
        <end position="146"/>
    </location>
</feature>
<feature type="region of interest" description="Disordered" evidence="1">
    <location>
        <begin position="1560"/>
        <end position="1607"/>
    </location>
</feature>
<feature type="region of interest" description="Disordered" evidence="1">
    <location>
        <begin position="1380"/>
        <end position="1420"/>
    </location>
</feature>
<feature type="region of interest" description="Disordered" evidence="1">
    <location>
        <begin position="1"/>
        <end position="231"/>
    </location>
</feature>
<organism evidence="2 3">
    <name type="scientific">Ephemerocybe angulata</name>
    <dbReference type="NCBI Taxonomy" id="980116"/>
    <lineage>
        <taxon>Eukaryota</taxon>
        <taxon>Fungi</taxon>
        <taxon>Dikarya</taxon>
        <taxon>Basidiomycota</taxon>
        <taxon>Agaricomycotina</taxon>
        <taxon>Agaricomycetes</taxon>
        <taxon>Agaricomycetidae</taxon>
        <taxon>Agaricales</taxon>
        <taxon>Agaricineae</taxon>
        <taxon>Psathyrellaceae</taxon>
        <taxon>Ephemerocybe</taxon>
    </lineage>
</organism>
<comment type="caution">
    <text evidence="2">The sequence shown here is derived from an EMBL/GenBank/DDBJ whole genome shotgun (WGS) entry which is preliminary data.</text>
</comment>
<feature type="compositionally biased region" description="Low complexity" evidence="1">
    <location>
        <begin position="171"/>
        <end position="196"/>
    </location>
</feature>
<feature type="compositionally biased region" description="Polar residues" evidence="1">
    <location>
        <begin position="57"/>
        <end position="95"/>
    </location>
</feature>
<feature type="compositionally biased region" description="Polar residues" evidence="1">
    <location>
        <begin position="8"/>
        <end position="30"/>
    </location>
</feature>
<reference evidence="2 3" key="1">
    <citation type="submission" date="2020-07" db="EMBL/GenBank/DDBJ databases">
        <title>Comparative genomics of pyrophilous fungi reveals a link between fire events and developmental genes.</title>
        <authorList>
            <consortium name="DOE Joint Genome Institute"/>
            <person name="Steindorff A.S."/>
            <person name="Carver A."/>
            <person name="Calhoun S."/>
            <person name="Stillman K."/>
            <person name="Liu H."/>
            <person name="Lipzen A."/>
            <person name="Pangilinan J."/>
            <person name="Labutti K."/>
            <person name="Bruns T.D."/>
            <person name="Grigoriev I.V."/>
        </authorList>
    </citation>
    <scope>NUCLEOTIDE SEQUENCE [LARGE SCALE GENOMIC DNA]</scope>
    <source>
        <strain evidence="2 3">CBS 144469</strain>
    </source>
</reference>
<feature type="compositionally biased region" description="Low complexity" evidence="1">
    <location>
        <begin position="32"/>
        <end position="56"/>
    </location>
</feature>
<feature type="compositionally biased region" description="Low complexity" evidence="1">
    <location>
        <begin position="1382"/>
        <end position="1394"/>
    </location>
</feature>
<protein>
    <submittedName>
        <fullName evidence="2">Uncharacterized protein</fullName>
    </submittedName>
</protein>
<name>A0A8H6MHJ7_9AGAR</name>